<evidence type="ECO:0000313" key="2">
    <source>
        <dbReference type="Proteomes" id="UP000030152"/>
    </source>
</evidence>
<name>A0A0A2M072_9FLAO</name>
<reference evidence="1 2" key="1">
    <citation type="submission" date="2013-09" db="EMBL/GenBank/DDBJ databases">
        <authorList>
            <person name="Zeng Z."/>
            <person name="Chen C."/>
        </authorList>
    </citation>
    <scope>NUCLEOTIDE SEQUENCE [LARGE SCALE GENOMIC DNA]</scope>
    <source>
        <strain evidence="1 2">WB 3.3-2</strain>
    </source>
</reference>
<comment type="caution">
    <text evidence="1">The sequence shown here is derived from an EMBL/GenBank/DDBJ whole genome shotgun (WGS) entry which is preliminary data.</text>
</comment>
<dbReference type="Proteomes" id="UP000030152">
    <property type="component" value="Unassembled WGS sequence"/>
</dbReference>
<dbReference type="OrthoDB" id="839982at2"/>
<dbReference type="eggNOG" id="ENOG50336YW">
    <property type="taxonomic scope" value="Bacteria"/>
</dbReference>
<accession>A0A0A2M072</accession>
<protein>
    <submittedName>
        <fullName evidence="1">Uncharacterized protein</fullName>
    </submittedName>
</protein>
<dbReference type="AlphaFoldDB" id="A0A0A2M072"/>
<dbReference type="STRING" id="1121895.GCA_000378485_03600"/>
<sequence length="80" mass="9100">MTATDKNILEAYSNLFQGLSYLNKIELIERLTKSLKTVGTKSKENNFYKSFGAFASEKSAEEIVSEIKENRKFSNGRLDN</sequence>
<dbReference type="RefSeq" id="WP_035642598.1">
    <property type="nucleotide sequence ID" value="NZ_JRLX01000014.1"/>
</dbReference>
<keyword evidence="2" id="KW-1185">Reference proteome</keyword>
<evidence type="ECO:0000313" key="1">
    <source>
        <dbReference type="EMBL" id="KGO86032.1"/>
    </source>
</evidence>
<organism evidence="1 2">
    <name type="scientific">Flavobacterium rivuli WB 3.3-2 = DSM 21788</name>
    <dbReference type="NCBI Taxonomy" id="1121895"/>
    <lineage>
        <taxon>Bacteria</taxon>
        <taxon>Pseudomonadati</taxon>
        <taxon>Bacteroidota</taxon>
        <taxon>Flavobacteriia</taxon>
        <taxon>Flavobacteriales</taxon>
        <taxon>Flavobacteriaceae</taxon>
        <taxon>Flavobacterium</taxon>
    </lineage>
</organism>
<gene>
    <name evidence="1" type="ORF">Q765_13300</name>
</gene>
<dbReference type="EMBL" id="JRLX01000014">
    <property type="protein sequence ID" value="KGO86032.1"/>
    <property type="molecule type" value="Genomic_DNA"/>
</dbReference>
<proteinExistence type="predicted"/>